<evidence type="ECO:0000313" key="1">
    <source>
        <dbReference type="EMBL" id="KAA0059276.1"/>
    </source>
</evidence>
<organism evidence="1 3">
    <name type="scientific">Cucumis melo var. makuwa</name>
    <name type="common">Oriental melon</name>
    <dbReference type="NCBI Taxonomy" id="1194695"/>
    <lineage>
        <taxon>Eukaryota</taxon>
        <taxon>Viridiplantae</taxon>
        <taxon>Streptophyta</taxon>
        <taxon>Embryophyta</taxon>
        <taxon>Tracheophyta</taxon>
        <taxon>Spermatophyta</taxon>
        <taxon>Magnoliopsida</taxon>
        <taxon>eudicotyledons</taxon>
        <taxon>Gunneridae</taxon>
        <taxon>Pentapetalae</taxon>
        <taxon>rosids</taxon>
        <taxon>fabids</taxon>
        <taxon>Cucurbitales</taxon>
        <taxon>Cucurbitaceae</taxon>
        <taxon>Benincaseae</taxon>
        <taxon>Cucumis</taxon>
    </lineage>
</organism>
<name>A0A5A7UYJ6_CUCMM</name>
<evidence type="ECO:0000313" key="4">
    <source>
        <dbReference type="Proteomes" id="UP000321947"/>
    </source>
</evidence>
<proteinExistence type="predicted"/>
<dbReference type="Proteomes" id="UP000321393">
    <property type="component" value="Unassembled WGS sequence"/>
</dbReference>
<protein>
    <submittedName>
        <fullName evidence="1">Flocculation protein FLO11-like</fullName>
    </submittedName>
</protein>
<dbReference type="EMBL" id="SSTD01015012">
    <property type="protein sequence ID" value="TYK03391.1"/>
    <property type="molecule type" value="Genomic_DNA"/>
</dbReference>
<sequence length="206" mass="22970">MLVVLLCRRCLIVSPPKVKKLLPQNLVVENFHLMFRPVPLNGVSFHSEESMHKWKYVVQQRMIDEWTISSRHQSCTPVTELIKAIGLMRIVEDVAPFYPRLIQELIVNFPIDFNDPTSVDYQKMTGSMLLASVLSPLDAPGHTPKIMTLSPRLFQDAHVPDLPFELCPASGSGSAPSFFAASVPSDGLPLLHATVVRVLQALTKES</sequence>
<dbReference type="OrthoDB" id="1436603at2759"/>
<reference evidence="3 4" key="1">
    <citation type="submission" date="2019-08" db="EMBL/GenBank/DDBJ databases">
        <title>Draft genome sequences of two oriental melons (Cucumis melo L. var makuwa).</title>
        <authorList>
            <person name="Kwon S.-Y."/>
        </authorList>
    </citation>
    <scope>NUCLEOTIDE SEQUENCE [LARGE SCALE GENOMIC DNA]</scope>
    <source>
        <strain evidence="4">cv. Chang Bougi</strain>
        <strain evidence="3">cv. SW 3</strain>
        <tissue evidence="1">Leaf</tissue>
    </source>
</reference>
<comment type="caution">
    <text evidence="1">The sequence shown here is derived from an EMBL/GenBank/DDBJ whole genome shotgun (WGS) entry which is preliminary data.</text>
</comment>
<accession>A0A5A7UYJ6</accession>
<evidence type="ECO:0000313" key="3">
    <source>
        <dbReference type="Proteomes" id="UP000321393"/>
    </source>
</evidence>
<dbReference type="AlphaFoldDB" id="A0A5A7UYJ6"/>
<evidence type="ECO:0000313" key="2">
    <source>
        <dbReference type="EMBL" id="TYK03391.1"/>
    </source>
</evidence>
<dbReference type="EMBL" id="SSTE01006526">
    <property type="protein sequence ID" value="KAA0059276.1"/>
    <property type="molecule type" value="Genomic_DNA"/>
</dbReference>
<gene>
    <name evidence="2" type="ORF">E5676_scaffold84663G00320</name>
    <name evidence="1" type="ORF">E6C27_scaffold430G002170</name>
</gene>
<dbReference type="Proteomes" id="UP000321947">
    <property type="component" value="Unassembled WGS sequence"/>
</dbReference>